<evidence type="ECO:0000313" key="1">
    <source>
        <dbReference type="EMBL" id="GAA3536786.1"/>
    </source>
</evidence>
<reference evidence="2" key="1">
    <citation type="journal article" date="2019" name="Int. J. Syst. Evol. Microbiol.">
        <title>The Global Catalogue of Microorganisms (GCM) 10K type strain sequencing project: providing services to taxonomists for standard genome sequencing and annotation.</title>
        <authorList>
            <consortium name="The Broad Institute Genomics Platform"/>
            <consortium name="The Broad Institute Genome Sequencing Center for Infectious Disease"/>
            <person name="Wu L."/>
            <person name="Ma J."/>
        </authorList>
    </citation>
    <scope>NUCLEOTIDE SEQUENCE [LARGE SCALE GENOMIC DNA]</scope>
    <source>
        <strain evidence="2">JCM 16928</strain>
    </source>
</reference>
<name>A0ABP6VMF8_9ACTN</name>
<accession>A0ABP6VMF8</accession>
<gene>
    <name evidence="1" type="ORF">GCM10022235_00300</name>
</gene>
<keyword evidence="2" id="KW-1185">Reference proteome</keyword>
<dbReference type="RefSeq" id="WP_344835931.1">
    <property type="nucleotide sequence ID" value="NZ_BAABAA010000001.1"/>
</dbReference>
<comment type="caution">
    <text evidence="1">The sequence shown here is derived from an EMBL/GenBank/DDBJ whole genome shotgun (WGS) entry which is preliminary data.</text>
</comment>
<sequence>MTEAEQTQPCKPFAEITDKEYGIAFATGCEVSPTARGIRLSNKCPRCEGMMSYDKVEKFSKALRRGKVASEPRAESTGVVHVMCTCKRAHSGCPADDEGCGAYWTVEVSVE</sequence>
<proteinExistence type="predicted"/>
<protein>
    <submittedName>
        <fullName evidence="1">Uncharacterized protein</fullName>
    </submittedName>
</protein>
<evidence type="ECO:0000313" key="2">
    <source>
        <dbReference type="Proteomes" id="UP001501222"/>
    </source>
</evidence>
<dbReference type="Proteomes" id="UP001501222">
    <property type="component" value="Unassembled WGS sequence"/>
</dbReference>
<dbReference type="EMBL" id="BAABAA010000001">
    <property type="protein sequence ID" value="GAA3536786.1"/>
    <property type="molecule type" value="Genomic_DNA"/>
</dbReference>
<organism evidence="1 2">
    <name type="scientific">Kribbella ginsengisoli</name>
    <dbReference type="NCBI Taxonomy" id="363865"/>
    <lineage>
        <taxon>Bacteria</taxon>
        <taxon>Bacillati</taxon>
        <taxon>Actinomycetota</taxon>
        <taxon>Actinomycetes</taxon>
        <taxon>Propionibacteriales</taxon>
        <taxon>Kribbellaceae</taxon>
        <taxon>Kribbella</taxon>
    </lineage>
</organism>